<evidence type="ECO:0000313" key="3">
    <source>
        <dbReference type="Proteomes" id="UP000238730"/>
    </source>
</evidence>
<dbReference type="AlphaFoldDB" id="A0A2S7VYP5"/>
<organism evidence="2 3">
    <name type="scientific">Photobacterium angustum</name>
    <dbReference type="NCBI Taxonomy" id="661"/>
    <lineage>
        <taxon>Bacteria</taxon>
        <taxon>Pseudomonadati</taxon>
        <taxon>Pseudomonadota</taxon>
        <taxon>Gammaproteobacteria</taxon>
        <taxon>Vibrionales</taxon>
        <taxon>Vibrionaceae</taxon>
        <taxon>Photobacterium</taxon>
    </lineage>
</organism>
<keyword evidence="1" id="KW-0472">Membrane</keyword>
<comment type="caution">
    <text evidence="2">The sequence shown here is derived from an EMBL/GenBank/DDBJ whole genome shotgun (WGS) entry which is preliminary data.</text>
</comment>
<evidence type="ECO:0000256" key="1">
    <source>
        <dbReference type="SAM" id="Phobius"/>
    </source>
</evidence>
<protein>
    <submittedName>
        <fullName evidence="2">Uncharacterized protein</fullName>
    </submittedName>
</protein>
<accession>A0A2S7VYP5</accession>
<dbReference type="Proteomes" id="UP000238730">
    <property type="component" value="Unassembled WGS sequence"/>
</dbReference>
<reference evidence="2 3" key="1">
    <citation type="submission" date="2016-12" db="EMBL/GenBank/DDBJ databases">
        <title>Diversity of luminous bacteria.</title>
        <authorList>
            <person name="Yoshizawa S."/>
            <person name="Kogure K."/>
        </authorList>
    </citation>
    <scope>NUCLEOTIDE SEQUENCE [LARGE SCALE GENOMIC DNA]</scope>
    <source>
        <strain evidence="2 3">LC1-200</strain>
    </source>
</reference>
<keyword evidence="1" id="KW-0812">Transmembrane</keyword>
<dbReference type="OrthoDB" id="6330967at2"/>
<feature type="transmembrane region" description="Helical" evidence="1">
    <location>
        <begin position="44"/>
        <end position="65"/>
    </location>
</feature>
<feature type="transmembrane region" description="Helical" evidence="1">
    <location>
        <begin position="20"/>
        <end position="38"/>
    </location>
</feature>
<gene>
    <name evidence="2" type="ORF">BTO08_06215</name>
</gene>
<dbReference type="EMBL" id="MSCJ01000001">
    <property type="protein sequence ID" value="PQJ67025.1"/>
    <property type="molecule type" value="Genomic_DNA"/>
</dbReference>
<proteinExistence type="predicted"/>
<sequence>MDEFKSVIHSEEKSESKGLYIGSILCLVPTLGVIYSSIQNASAGAVIVGFVFFIFTLLLYVLGSFQNKKYKKLGKTPLILTPRYCSIGRRASGSILIERNQFNKVKVLFLTCWKTSKAGSGQHNKVWQTTITPTIKFVESKTTLDFEFVIPEGKKPTNEWFASQNKYHWEIRLEFVENMDAIKRTWKIPVKI</sequence>
<evidence type="ECO:0000313" key="2">
    <source>
        <dbReference type="EMBL" id="PQJ67025.1"/>
    </source>
</evidence>
<keyword evidence="1" id="KW-1133">Transmembrane helix</keyword>
<name>A0A2S7VYP5_PHOAN</name>
<dbReference type="RefSeq" id="WP_105060317.1">
    <property type="nucleotide sequence ID" value="NZ_MSCJ01000001.1"/>
</dbReference>